<evidence type="ECO:0000259" key="4">
    <source>
        <dbReference type="Pfam" id="PF08698"/>
    </source>
</evidence>
<evidence type="ECO:0000256" key="3">
    <source>
        <dbReference type="SAM" id="MobiDB-lite"/>
    </source>
</evidence>
<feature type="region of interest" description="Disordered" evidence="3">
    <location>
        <begin position="1"/>
        <end position="24"/>
    </location>
</feature>
<evidence type="ECO:0000313" key="6">
    <source>
        <dbReference type="Proteomes" id="UP000298493"/>
    </source>
</evidence>
<evidence type="ECO:0000256" key="2">
    <source>
        <dbReference type="ARBA" id="ARBA00023242"/>
    </source>
</evidence>
<evidence type="ECO:0000313" key="5">
    <source>
        <dbReference type="EMBL" id="TID27494.1"/>
    </source>
</evidence>
<keyword evidence="6" id="KW-1185">Reference proteome</keyword>
<reference evidence="5 6" key="1">
    <citation type="submission" date="2019-04" db="EMBL/GenBank/DDBJ databases">
        <title>High contiguity whole genome sequence and gene annotation resource for two Venturia nashicola isolates.</title>
        <authorList>
            <person name="Prokchorchik M."/>
            <person name="Won K."/>
            <person name="Lee Y."/>
            <person name="Choi E.D."/>
            <person name="Segonzac C."/>
            <person name="Sohn K.H."/>
        </authorList>
    </citation>
    <scope>NUCLEOTIDE SEQUENCE [LARGE SCALE GENOMIC DNA]</scope>
    <source>
        <strain evidence="5 6">PRI2</strain>
    </source>
</reference>
<dbReference type="EMBL" id="SNSC02000001">
    <property type="protein sequence ID" value="TID27494.1"/>
    <property type="molecule type" value="Genomic_DNA"/>
</dbReference>
<dbReference type="Proteomes" id="UP000298493">
    <property type="component" value="Unassembled WGS sequence"/>
</dbReference>
<dbReference type="PANTHER" id="PTHR21686">
    <property type="entry name" value="DEOXYNUCLEOTIDYLTRANSFERASE TERMINAL-INTERACTING PROTEIN 2"/>
    <property type="match status" value="1"/>
</dbReference>
<accession>A0A4Z1PN98</accession>
<comment type="caution">
    <text evidence="5">The sequence shown here is derived from an EMBL/GenBank/DDBJ whole genome shotgun (WGS) entry which is preliminary data.</text>
</comment>
<evidence type="ECO:0000256" key="1">
    <source>
        <dbReference type="ARBA" id="ARBA00004604"/>
    </source>
</evidence>
<dbReference type="GO" id="GO:0006396">
    <property type="term" value="P:RNA processing"/>
    <property type="evidence" value="ECO:0007669"/>
    <property type="project" value="TreeGrafter"/>
</dbReference>
<dbReference type="GO" id="GO:0003723">
    <property type="term" value="F:RNA binding"/>
    <property type="evidence" value="ECO:0007669"/>
    <property type="project" value="TreeGrafter"/>
</dbReference>
<organism evidence="5 6">
    <name type="scientific">Venturia nashicola</name>
    <dbReference type="NCBI Taxonomy" id="86259"/>
    <lineage>
        <taxon>Eukaryota</taxon>
        <taxon>Fungi</taxon>
        <taxon>Dikarya</taxon>
        <taxon>Ascomycota</taxon>
        <taxon>Pezizomycotina</taxon>
        <taxon>Dothideomycetes</taxon>
        <taxon>Pleosporomycetidae</taxon>
        <taxon>Venturiales</taxon>
        <taxon>Venturiaceae</taxon>
        <taxon>Venturia</taxon>
    </lineage>
</organism>
<gene>
    <name evidence="5" type="ORF">E6O75_ATG00261</name>
</gene>
<dbReference type="Pfam" id="PF08698">
    <property type="entry name" value="Fcf2"/>
    <property type="match status" value="1"/>
</dbReference>
<feature type="domain" description="Fcf2 pre-rRNA processing C-terminal" evidence="4">
    <location>
        <begin position="116"/>
        <end position="209"/>
    </location>
</feature>
<dbReference type="GO" id="GO:0005730">
    <property type="term" value="C:nucleolus"/>
    <property type="evidence" value="ECO:0007669"/>
    <property type="project" value="UniProtKB-SubCell"/>
</dbReference>
<dbReference type="PANTHER" id="PTHR21686:SF12">
    <property type="entry name" value="DEOXYNUCLEOTIDYLTRANSFERASE TERMINAL-INTERACTING PROTEIN 2"/>
    <property type="match status" value="1"/>
</dbReference>
<dbReference type="InterPro" id="IPR014810">
    <property type="entry name" value="Fcf2_C"/>
</dbReference>
<comment type="subcellular location">
    <subcellularLocation>
        <location evidence="1">Nucleus</location>
        <location evidence="1">Nucleolus</location>
    </subcellularLocation>
</comment>
<dbReference type="STRING" id="86259.A0A4Z1PN98"/>
<name>A0A4Z1PN98_9PEZI</name>
<proteinExistence type="predicted"/>
<protein>
    <submittedName>
        <fullName evidence="5">Putative rrna-processing protein fcf2 protein</fullName>
    </submittedName>
</protein>
<dbReference type="AlphaFoldDB" id="A0A4Z1PN98"/>
<keyword evidence="2" id="KW-0539">Nucleus</keyword>
<sequence length="238" mass="27067">MDHFDDSSRTLSSESVRSEDFLSDDDLSEEQIDALLRAASERANSAHLAVQTLQRPLSKLPQLKSGTLPTPYVQTVGHIARAEKKALVSDEQRSLSEQPKRVVDETLFKKQARQEAKETLSDWYNIPKTDLTPELKRDLQLLNMRSVIDPHRMYKKQGKFKIPEYSQVGVIVEGPTEFYSARLQKRDRKKTFVDSALAGEAQTGRFKKKYDEVQMSKTSGKKAFYNALKAKRTKASKG</sequence>
<dbReference type="InterPro" id="IPR039883">
    <property type="entry name" value="Fcf2/DNTTIP2"/>
</dbReference>